<dbReference type="InterPro" id="IPR014044">
    <property type="entry name" value="CAP_dom"/>
</dbReference>
<dbReference type="SUPFAM" id="SSF54106">
    <property type="entry name" value="LysM domain"/>
    <property type="match status" value="4"/>
</dbReference>
<feature type="compositionally biased region" description="Low complexity" evidence="1">
    <location>
        <begin position="324"/>
        <end position="353"/>
    </location>
</feature>
<dbReference type="SUPFAM" id="SSF55797">
    <property type="entry name" value="PR-1-like"/>
    <property type="match status" value="1"/>
</dbReference>
<gene>
    <name evidence="3" type="ORF">ACFSR0_04295</name>
</gene>
<dbReference type="EMBL" id="JBHUMO010000028">
    <property type="protein sequence ID" value="MFD2728648.1"/>
    <property type="molecule type" value="Genomic_DNA"/>
</dbReference>
<keyword evidence="4" id="KW-1185">Reference proteome</keyword>
<dbReference type="SMART" id="SM00257">
    <property type="entry name" value="LysM"/>
    <property type="match status" value="4"/>
</dbReference>
<protein>
    <submittedName>
        <fullName evidence="3">LysM peptidoglycan-binding domain-containing protein</fullName>
    </submittedName>
</protein>
<dbReference type="PROSITE" id="PS51782">
    <property type="entry name" value="LYSM"/>
    <property type="match status" value="4"/>
</dbReference>
<evidence type="ECO:0000256" key="1">
    <source>
        <dbReference type="SAM" id="MobiDB-lite"/>
    </source>
</evidence>
<dbReference type="InterPro" id="IPR035940">
    <property type="entry name" value="CAP_sf"/>
</dbReference>
<feature type="domain" description="LysM" evidence="2">
    <location>
        <begin position="276"/>
        <end position="320"/>
    </location>
</feature>
<evidence type="ECO:0000313" key="4">
    <source>
        <dbReference type="Proteomes" id="UP001597427"/>
    </source>
</evidence>
<comment type="caution">
    <text evidence="3">The sequence shown here is derived from an EMBL/GenBank/DDBJ whole genome shotgun (WGS) entry which is preliminary data.</text>
</comment>
<dbReference type="Pfam" id="PF00188">
    <property type="entry name" value="CAP"/>
    <property type="match status" value="1"/>
</dbReference>
<feature type="region of interest" description="Disordered" evidence="1">
    <location>
        <begin position="250"/>
        <end position="273"/>
    </location>
</feature>
<dbReference type="Gene3D" id="3.10.350.10">
    <property type="entry name" value="LysM domain"/>
    <property type="match status" value="4"/>
</dbReference>
<dbReference type="InterPro" id="IPR018392">
    <property type="entry name" value="LysM"/>
</dbReference>
<feature type="region of interest" description="Disordered" evidence="1">
    <location>
        <begin position="166"/>
        <end position="199"/>
    </location>
</feature>
<evidence type="ECO:0000313" key="3">
    <source>
        <dbReference type="EMBL" id="MFD2728648.1"/>
    </source>
</evidence>
<dbReference type="RefSeq" id="WP_379980260.1">
    <property type="nucleotide sequence ID" value="NZ_JBHUMO010000028.1"/>
</dbReference>
<dbReference type="InterPro" id="IPR036779">
    <property type="entry name" value="LysM_dom_sf"/>
</dbReference>
<proteinExistence type="predicted"/>
<organism evidence="3 4">
    <name type="scientific">Enterococcus camelliae</name>
    <dbReference type="NCBI Taxonomy" id="453959"/>
    <lineage>
        <taxon>Bacteria</taxon>
        <taxon>Bacillati</taxon>
        <taxon>Bacillota</taxon>
        <taxon>Bacilli</taxon>
        <taxon>Lactobacillales</taxon>
        <taxon>Enterococcaceae</taxon>
        <taxon>Enterococcus</taxon>
    </lineage>
</organism>
<evidence type="ECO:0000259" key="2">
    <source>
        <dbReference type="PROSITE" id="PS51782"/>
    </source>
</evidence>
<name>A0ABW5TIY7_9ENTE</name>
<reference evidence="4" key="1">
    <citation type="journal article" date="2019" name="Int. J. Syst. Evol. Microbiol.">
        <title>The Global Catalogue of Microorganisms (GCM) 10K type strain sequencing project: providing services to taxonomists for standard genome sequencing and annotation.</title>
        <authorList>
            <consortium name="The Broad Institute Genomics Platform"/>
            <consortium name="The Broad Institute Genome Sequencing Center for Infectious Disease"/>
            <person name="Wu L."/>
            <person name="Ma J."/>
        </authorList>
    </citation>
    <scope>NUCLEOTIDE SEQUENCE [LARGE SCALE GENOMIC DNA]</scope>
    <source>
        <strain evidence="4">TISTR 932</strain>
    </source>
</reference>
<dbReference type="Pfam" id="PF01476">
    <property type="entry name" value="LysM"/>
    <property type="match status" value="4"/>
</dbReference>
<feature type="region of interest" description="Disordered" evidence="1">
    <location>
        <begin position="324"/>
        <end position="354"/>
    </location>
</feature>
<dbReference type="PANTHER" id="PTHR33734">
    <property type="entry name" value="LYSM DOMAIN-CONTAINING GPI-ANCHORED PROTEIN 2"/>
    <property type="match status" value="1"/>
</dbReference>
<sequence length="467" mass="48500">MNKKLIATVAATTLGGVSLLIEDQIVKADDTSASNQTATTNATTHTVKAGDTLSSIATKYQTTVANLVKVNGISNPNLIIVGQTLTVGGNTTSTSTTTSATTQATTATSTTTVSSSYTVKSGDTVGSIASRYGVSVSDIQKWNNLSNVNLIFIGQKLAIQANATTTTTNTSTTSSSTQQTTNTTQTGSNSNVTNTTTTGTSTYTVKAGDTIAKIANQFGTTVAKIQSLNNLSNVNLIFVNQTLKISGTVTNSTTTSTSQSNTNTNTTNTGSTNGQSIYTVKSGDTIANIANTFGVTINQIKQWNNLANIHVIYVNQKLVVAGSGSNSQSNSTTSTNPSTNTSNTTNTNTNTTTPVVSADATLNALNALRASKGLNPVSWDAGLAAAATNRAQQILASNYTIPNDHWHTAGEVLAFFYSPGTDVINAWFTERNMISASGTGHRDWELNPSTTKVGFGYAGQVIVGRSN</sequence>
<accession>A0ABW5TIY7</accession>
<dbReference type="CDD" id="cd00118">
    <property type="entry name" value="LysM"/>
    <property type="match status" value="4"/>
</dbReference>
<feature type="domain" description="LysM" evidence="2">
    <location>
        <begin position="201"/>
        <end position="245"/>
    </location>
</feature>
<dbReference type="PANTHER" id="PTHR33734:SF22">
    <property type="entry name" value="MEMBRANE-BOUND LYTIC MUREIN TRANSGLYCOSYLASE D"/>
    <property type="match status" value="1"/>
</dbReference>
<feature type="domain" description="LysM" evidence="2">
    <location>
        <begin position="115"/>
        <end position="159"/>
    </location>
</feature>
<dbReference type="Proteomes" id="UP001597427">
    <property type="component" value="Unassembled WGS sequence"/>
</dbReference>
<dbReference type="Gene3D" id="3.40.33.10">
    <property type="entry name" value="CAP"/>
    <property type="match status" value="1"/>
</dbReference>
<dbReference type="CDD" id="cd05379">
    <property type="entry name" value="CAP_bacterial"/>
    <property type="match status" value="1"/>
</dbReference>
<feature type="domain" description="LysM" evidence="2">
    <location>
        <begin position="43"/>
        <end position="87"/>
    </location>
</feature>